<gene>
    <name evidence="1" type="ORF">MTR67_052389</name>
</gene>
<dbReference type="EMBL" id="CP133623">
    <property type="protein sequence ID" value="WMV59004.1"/>
    <property type="molecule type" value="Genomic_DNA"/>
</dbReference>
<keyword evidence="2" id="KW-1185">Reference proteome</keyword>
<evidence type="ECO:0000313" key="2">
    <source>
        <dbReference type="Proteomes" id="UP001234989"/>
    </source>
</evidence>
<proteinExistence type="predicted"/>
<dbReference type="Proteomes" id="UP001234989">
    <property type="component" value="Chromosome 12"/>
</dbReference>
<sequence length="63" mass="6933">MDKVVTQLDLLSKYVLGDGLKSADAVGTNSGKFPNDVKFEALYIEEVQYLGNQIGGSHPNYQR</sequence>
<protein>
    <submittedName>
        <fullName evidence="1">Uncharacterized protein</fullName>
    </submittedName>
</protein>
<name>A0AAF0V7W2_SOLVR</name>
<dbReference type="AlphaFoldDB" id="A0AAF0V7W2"/>
<accession>A0AAF0V7W2</accession>
<organism evidence="1 2">
    <name type="scientific">Solanum verrucosum</name>
    <dbReference type="NCBI Taxonomy" id="315347"/>
    <lineage>
        <taxon>Eukaryota</taxon>
        <taxon>Viridiplantae</taxon>
        <taxon>Streptophyta</taxon>
        <taxon>Embryophyta</taxon>
        <taxon>Tracheophyta</taxon>
        <taxon>Spermatophyta</taxon>
        <taxon>Magnoliopsida</taxon>
        <taxon>eudicotyledons</taxon>
        <taxon>Gunneridae</taxon>
        <taxon>Pentapetalae</taxon>
        <taxon>asterids</taxon>
        <taxon>lamiids</taxon>
        <taxon>Solanales</taxon>
        <taxon>Solanaceae</taxon>
        <taxon>Solanoideae</taxon>
        <taxon>Solaneae</taxon>
        <taxon>Solanum</taxon>
    </lineage>
</organism>
<reference evidence="1" key="1">
    <citation type="submission" date="2023-08" db="EMBL/GenBank/DDBJ databases">
        <title>A de novo genome assembly of Solanum verrucosum Schlechtendal, a Mexican diploid species geographically isolated from the other diploid A-genome species in potato relatives.</title>
        <authorList>
            <person name="Hosaka K."/>
        </authorList>
    </citation>
    <scope>NUCLEOTIDE SEQUENCE</scope>
    <source>
        <tissue evidence="1">Young leaves</tissue>
    </source>
</reference>
<evidence type="ECO:0000313" key="1">
    <source>
        <dbReference type="EMBL" id="WMV59004.1"/>
    </source>
</evidence>